<name>A0A1G8QCE7_9BACI</name>
<accession>A0A1G8QCE7</accession>
<protein>
    <recommendedName>
        <fullName evidence="3">Hook-length control protein FliK</fullName>
    </recommendedName>
</protein>
<evidence type="ECO:0008006" key="3">
    <source>
        <dbReference type="Google" id="ProtNLM"/>
    </source>
</evidence>
<dbReference type="AlphaFoldDB" id="A0A1G8QCE7"/>
<dbReference type="RefSeq" id="WP_093191740.1">
    <property type="nucleotide sequence ID" value="NZ_FNEV01000001.1"/>
</dbReference>
<sequence length="672" mass="74340">MNTTIQSMFHSLQKVQKVSSPALSAGKVINGKVAELLPKNRAIVDIGGKQVHARLETSLTKGQNYLFQVQPGKEPIHLKVLANQPGGDETVSLQKWMQSHGMKANNQTLAFAKMLMDSRIPFNAQELKQAFSMLQSSKSPQTVAVLKEMFEKQLPIRPSVFHALTTSKQTQLQTLFNQLSKGGGPFQLASRASTLLSSIVASDSNGSVQQAANQKLMNEAQANQSQSFRVLQRAGVFPSTQSPGSFRSNVLQQGQNSIIGNLSGSKSAQQNLFQGMQKLSVSSFSRSGEQPVIKDMNQMLPLTATHRQGQGTRGVLPKNGVDFSAETAEKIQNLFRQQLPLSGKETQKLSQWMGQFNRMFTSGGESRPQALLQSFVENHRQLMTQGTFQKLTAPMSGTERSSIEKVINQIPFEAMKFSPNSRAATSEDAIRMMQAAMKKIHQTLETQLPPSLQKTLTEWTVLTEKVSPLPLQERLLLQVRAFQQMSGLDDEAILRQNNSQPEPSMKTGLLALLGEGQTPKAEAARNLLHFFNSMQMTASQETAQSLQFSLQFPGQLLEARKDIHVNVEGKKNEDGTIDPNHCHILFYLDLENLKETVIDLQVRNRGVHVTVFNEAEQLPEVAGSFETKLKNGLENAGYSLASMQVKAGRGESRVEEHKQTPSINFQGVDFRV</sequence>
<reference evidence="2" key="1">
    <citation type="submission" date="2016-10" db="EMBL/GenBank/DDBJ databases">
        <authorList>
            <person name="Varghese N."/>
            <person name="Submissions S."/>
        </authorList>
    </citation>
    <scope>NUCLEOTIDE SEQUENCE [LARGE SCALE GENOMIC DNA]</scope>
    <source>
        <strain evidence="2">DSM 4771</strain>
    </source>
</reference>
<dbReference type="Proteomes" id="UP000199225">
    <property type="component" value="Unassembled WGS sequence"/>
</dbReference>
<dbReference type="OrthoDB" id="2351076at2"/>
<dbReference type="EMBL" id="FNEV01000001">
    <property type="protein sequence ID" value="SDJ02233.1"/>
    <property type="molecule type" value="Genomic_DNA"/>
</dbReference>
<evidence type="ECO:0000313" key="2">
    <source>
        <dbReference type="Proteomes" id="UP000199225"/>
    </source>
</evidence>
<proteinExistence type="predicted"/>
<gene>
    <name evidence="1" type="ORF">SAMN04490247_0522</name>
</gene>
<keyword evidence="2" id="KW-1185">Reference proteome</keyword>
<dbReference type="STRING" id="86666.SAMN04490247_0522"/>
<evidence type="ECO:0000313" key="1">
    <source>
        <dbReference type="EMBL" id="SDJ02233.1"/>
    </source>
</evidence>
<organism evidence="1 2">
    <name type="scientific">Salimicrobium halophilum</name>
    <dbReference type="NCBI Taxonomy" id="86666"/>
    <lineage>
        <taxon>Bacteria</taxon>
        <taxon>Bacillati</taxon>
        <taxon>Bacillota</taxon>
        <taxon>Bacilli</taxon>
        <taxon>Bacillales</taxon>
        <taxon>Bacillaceae</taxon>
        <taxon>Salimicrobium</taxon>
    </lineage>
</organism>